<keyword evidence="2" id="KW-0812">Transmembrane</keyword>
<evidence type="ECO:0000313" key="4">
    <source>
        <dbReference type="Proteomes" id="UP000005239"/>
    </source>
</evidence>
<feature type="region of interest" description="Disordered" evidence="1">
    <location>
        <begin position="1"/>
        <end position="25"/>
    </location>
</feature>
<dbReference type="EnsemblMetazoa" id="PPA44347.1">
    <property type="protein sequence ID" value="PPA44347.1"/>
    <property type="gene ID" value="WBGene00282716"/>
</dbReference>
<protein>
    <submittedName>
        <fullName evidence="3">Uncharacterized protein</fullName>
    </submittedName>
</protein>
<feature type="compositionally biased region" description="Low complexity" evidence="1">
    <location>
        <begin position="14"/>
        <end position="24"/>
    </location>
</feature>
<evidence type="ECO:0000256" key="2">
    <source>
        <dbReference type="SAM" id="Phobius"/>
    </source>
</evidence>
<evidence type="ECO:0000256" key="1">
    <source>
        <dbReference type="SAM" id="MobiDB-lite"/>
    </source>
</evidence>
<reference evidence="4" key="1">
    <citation type="journal article" date="2008" name="Nat. Genet.">
        <title>The Pristionchus pacificus genome provides a unique perspective on nematode lifestyle and parasitism.</title>
        <authorList>
            <person name="Dieterich C."/>
            <person name="Clifton S.W."/>
            <person name="Schuster L.N."/>
            <person name="Chinwalla A."/>
            <person name="Delehaunty K."/>
            <person name="Dinkelacker I."/>
            <person name="Fulton L."/>
            <person name="Fulton R."/>
            <person name="Godfrey J."/>
            <person name="Minx P."/>
            <person name="Mitreva M."/>
            <person name="Roeseler W."/>
            <person name="Tian H."/>
            <person name="Witte H."/>
            <person name="Yang S.P."/>
            <person name="Wilson R.K."/>
            <person name="Sommer R.J."/>
        </authorList>
    </citation>
    <scope>NUCLEOTIDE SEQUENCE [LARGE SCALE GENOMIC DNA]</scope>
    <source>
        <strain evidence="4">PS312</strain>
    </source>
</reference>
<gene>
    <name evidence="3" type="primary">WBGene00282716</name>
</gene>
<organism evidence="3 4">
    <name type="scientific">Pristionchus pacificus</name>
    <name type="common">Parasitic nematode worm</name>
    <dbReference type="NCBI Taxonomy" id="54126"/>
    <lineage>
        <taxon>Eukaryota</taxon>
        <taxon>Metazoa</taxon>
        <taxon>Ecdysozoa</taxon>
        <taxon>Nematoda</taxon>
        <taxon>Chromadorea</taxon>
        <taxon>Rhabditida</taxon>
        <taxon>Rhabditina</taxon>
        <taxon>Diplogasteromorpha</taxon>
        <taxon>Diplogasteroidea</taxon>
        <taxon>Neodiplogasteridae</taxon>
        <taxon>Pristionchus</taxon>
    </lineage>
</organism>
<evidence type="ECO:0000313" key="3">
    <source>
        <dbReference type="EnsemblMetazoa" id="PPA44347.1"/>
    </source>
</evidence>
<proteinExistence type="predicted"/>
<sequence length="89" mass="9390">MRIRNDDEPEESPEPGLEPEQLQPAAPDGLEFAPAAASSTAPLAVAAMCSFGYYLSQSVSKFLTVICLLFISSICAGVYCGSCCWGCCC</sequence>
<accession>A0A2A6BRA9</accession>
<accession>A0A8R1V282</accession>
<dbReference type="AlphaFoldDB" id="A0A2A6BRA9"/>
<reference evidence="3" key="2">
    <citation type="submission" date="2022-06" db="UniProtKB">
        <authorList>
            <consortium name="EnsemblMetazoa"/>
        </authorList>
    </citation>
    <scope>IDENTIFICATION</scope>
    <source>
        <strain evidence="3">PS312</strain>
    </source>
</reference>
<name>A0A2A6BRA9_PRIPA</name>
<keyword evidence="2" id="KW-1133">Transmembrane helix</keyword>
<dbReference type="Proteomes" id="UP000005239">
    <property type="component" value="Unassembled WGS sequence"/>
</dbReference>
<feature type="transmembrane region" description="Helical" evidence="2">
    <location>
        <begin position="62"/>
        <end position="79"/>
    </location>
</feature>
<keyword evidence="4" id="KW-1185">Reference proteome</keyword>
<keyword evidence="2" id="KW-0472">Membrane</keyword>